<comment type="caution">
    <text evidence="2">The sequence shown here is derived from an EMBL/GenBank/DDBJ whole genome shotgun (WGS) entry which is preliminary data.</text>
</comment>
<dbReference type="CDD" id="cd00064">
    <property type="entry name" value="FU"/>
    <property type="match status" value="1"/>
</dbReference>
<evidence type="ECO:0000256" key="1">
    <source>
        <dbReference type="SAM" id="MobiDB-lite"/>
    </source>
</evidence>
<dbReference type="InterPro" id="IPR009030">
    <property type="entry name" value="Growth_fac_rcpt_cys_sf"/>
</dbReference>
<dbReference type="OrthoDB" id="10257656at2759"/>
<evidence type="ECO:0000313" key="2">
    <source>
        <dbReference type="EMBL" id="ORX41897.1"/>
    </source>
</evidence>
<dbReference type="EMBL" id="MCFH01000075">
    <property type="protein sequence ID" value="ORX41897.1"/>
    <property type="molecule type" value="Genomic_DNA"/>
</dbReference>
<evidence type="ECO:0000313" key="3">
    <source>
        <dbReference type="Proteomes" id="UP000193719"/>
    </source>
</evidence>
<dbReference type="Proteomes" id="UP000193719">
    <property type="component" value="Unassembled WGS sequence"/>
</dbReference>
<organism evidence="2 3">
    <name type="scientific">Piromyces finnis</name>
    <dbReference type="NCBI Taxonomy" id="1754191"/>
    <lineage>
        <taxon>Eukaryota</taxon>
        <taxon>Fungi</taxon>
        <taxon>Fungi incertae sedis</taxon>
        <taxon>Chytridiomycota</taxon>
        <taxon>Chytridiomycota incertae sedis</taxon>
        <taxon>Neocallimastigomycetes</taxon>
        <taxon>Neocallimastigales</taxon>
        <taxon>Neocallimastigaceae</taxon>
        <taxon>Piromyces</taxon>
    </lineage>
</organism>
<dbReference type="STRING" id="1754191.A0A1Y1UV60"/>
<accession>A0A1Y1UV60</accession>
<keyword evidence="3" id="KW-1185">Reference proteome</keyword>
<name>A0A1Y1UV60_9FUNG</name>
<reference evidence="2 3" key="2">
    <citation type="submission" date="2016-08" db="EMBL/GenBank/DDBJ databases">
        <title>Pervasive Adenine N6-methylation of Active Genes in Fungi.</title>
        <authorList>
            <consortium name="DOE Joint Genome Institute"/>
            <person name="Mondo S.J."/>
            <person name="Dannebaum R.O."/>
            <person name="Kuo R.C."/>
            <person name="Labutti K."/>
            <person name="Haridas S."/>
            <person name="Kuo A."/>
            <person name="Salamov A."/>
            <person name="Ahrendt S.R."/>
            <person name="Lipzen A."/>
            <person name="Sullivan W."/>
            <person name="Andreopoulos W.B."/>
            <person name="Clum A."/>
            <person name="Lindquist E."/>
            <person name="Daum C."/>
            <person name="Ramamoorthy G.K."/>
            <person name="Gryganskyi A."/>
            <person name="Culley D."/>
            <person name="Magnuson J.K."/>
            <person name="James T.Y."/>
            <person name="O'Malley M.A."/>
            <person name="Stajich J.E."/>
            <person name="Spatafora J.W."/>
            <person name="Visel A."/>
            <person name="Grigoriev I.V."/>
        </authorList>
    </citation>
    <scope>NUCLEOTIDE SEQUENCE [LARGE SCALE GENOMIC DNA]</scope>
    <source>
        <strain evidence="3">finn</strain>
    </source>
</reference>
<proteinExistence type="predicted"/>
<dbReference type="SUPFAM" id="SSF57184">
    <property type="entry name" value="Growth factor receptor domain"/>
    <property type="match status" value="1"/>
</dbReference>
<feature type="compositionally biased region" description="Acidic residues" evidence="1">
    <location>
        <begin position="125"/>
        <end position="172"/>
    </location>
</feature>
<dbReference type="AlphaFoldDB" id="A0A1Y1UV60"/>
<protein>
    <submittedName>
        <fullName evidence="2">Uncharacterized protein</fullName>
    </submittedName>
</protein>
<dbReference type="Gene3D" id="2.10.220.10">
    <property type="entry name" value="Hormone Receptor, Insulin-like Growth Factor Receptor 1, Chain A, domain 2"/>
    <property type="match status" value="1"/>
</dbReference>
<feature type="region of interest" description="Disordered" evidence="1">
    <location>
        <begin position="125"/>
        <end position="179"/>
    </location>
</feature>
<sequence>MVVVNKTRIKSSVPKCETESVSYKEFKAAESSGIARFIVNTNCGERTFIGDKCRCSACPVNCASCLNGNTCTKCKEGSSLIDGKCVCSNGFISNEEGVCVIEAIATSTTTIEPTTESTTVIEEEVTEVKDEENTEEEPSLSSDEEEAEEVTPVEEVEEIDSADENVNEDVFEDEKSIELDENDEIKEEINSTTTRHITKTVTVMRQTIPATIKPKKTIRKCRVKLHH</sequence>
<gene>
    <name evidence="2" type="ORF">BCR36DRAFT_587612</name>
</gene>
<reference evidence="2 3" key="1">
    <citation type="submission" date="2016-08" db="EMBL/GenBank/DDBJ databases">
        <title>Genomes of anaerobic fungi encode conserved fungal cellulosomes for biomass hydrolysis.</title>
        <authorList>
            <consortium name="DOE Joint Genome Institute"/>
            <person name="Haitjema C.H."/>
            <person name="Gilmore S.P."/>
            <person name="Henske J.K."/>
            <person name="Solomon K.V."/>
            <person name="De Groot R."/>
            <person name="Kuo A."/>
            <person name="Mondo S.J."/>
            <person name="Salamov A.A."/>
            <person name="Labutti K."/>
            <person name="Zhao Z."/>
            <person name="Chiniquy J."/>
            <person name="Barry K."/>
            <person name="Brewer H.M."/>
            <person name="Purvine S.O."/>
            <person name="Wright A.T."/>
            <person name="Boxma B."/>
            <person name="Van Alen T."/>
            <person name="Hackstein J.H."/>
            <person name="Baker S.E."/>
            <person name="Grigoriev I.V."/>
            <person name="O'Malley M.A."/>
        </authorList>
    </citation>
    <scope>NUCLEOTIDE SEQUENCE [LARGE SCALE GENOMIC DNA]</scope>
    <source>
        <strain evidence="3">finn</strain>
    </source>
</reference>
<dbReference type="InterPro" id="IPR006212">
    <property type="entry name" value="Furin_repeat"/>
</dbReference>